<evidence type="ECO:0000256" key="4">
    <source>
        <dbReference type="ARBA" id="ARBA00022840"/>
    </source>
</evidence>
<dbReference type="OrthoDB" id="4062651at2759"/>
<comment type="catalytic activity">
    <reaction evidence="6">
        <text>L-seryl-[protein] + ATP = O-phospho-L-seryl-[protein] + ADP + H(+)</text>
        <dbReference type="Rhea" id="RHEA:17989"/>
        <dbReference type="Rhea" id="RHEA-COMP:9863"/>
        <dbReference type="Rhea" id="RHEA-COMP:11604"/>
        <dbReference type="ChEBI" id="CHEBI:15378"/>
        <dbReference type="ChEBI" id="CHEBI:29999"/>
        <dbReference type="ChEBI" id="CHEBI:30616"/>
        <dbReference type="ChEBI" id="CHEBI:83421"/>
        <dbReference type="ChEBI" id="CHEBI:456216"/>
        <dbReference type="EC" id="2.7.11.1"/>
    </reaction>
</comment>
<dbReference type="InterPro" id="IPR011009">
    <property type="entry name" value="Kinase-like_dom_sf"/>
</dbReference>
<keyword evidence="4" id="KW-0067">ATP-binding</keyword>
<dbReference type="Proteomes" id="UP000886520">
    <property type="component" value="Chromosome 22"/>
</dbReference>
<keyword evidence="3" id="KW-0418">Kinase</keyword>
<accession>A0A9D4U666</accession>
<protein>
    <recommendedName>
        <fullName evidence="7">Protein kinase domain-containing protein</fullName>
    </recommendedName>
</protein>
<keyword evidence="1" id="KW-0808">Transferase</keyword>
<dbReference type="EMBL" id="JABFUD020000022">
    <property type="protein sequence ID" value="KAI5062314.1"/>
    <property type="molecule type" value="Genomic_DNA"/>
</dbReference>
<comment type="caution">
    <text evidence="8">The sequence shown here is derived from an EMBL/GenBank/DDBJ whole genome shotgun (WGS) entry which is preliminary data.</text>
</comment>
<proteinExistence type="predicted"/>
<dbReference type="Pfam" id="PF07714">
    <property type="entry name" value="PK_Tyr_Ser-Thr"/>
    <property type="match status" value="1"/>
</dbReference>
<dbReference type="PANTHER" id="PTHR44329:SF277">
    <property type="entry name" value="SERINE_THREONINE-PROTEIN KINASE HT1-LIKE"/>
    <property type="match status" value="1"/>
</dbReference>
<dbReference type="InterPro" id="IPR000719">
    <property type="entry name" value="Prot_kinase_dom"/>
</dbReference>
<dbReference type="CDD" id="cd13999">
    <property type="entry name" value="STKc_MAP3K-like"/>
    <property type="match status" value="1"/>
</dbReference>
<dbReference type="PANTHER" id="PTHR44329">
    <property type="entry name" value="SERINE/THREONINE-PROTEIN KINASE TNNI3K-RELATED"/>
    <property type="match status" value="1"/>
</dbReference>
<evidence type="ECO:0000256" key="2">
    <source>
        <dbReference type="ARBA" id="ARBA00022741"/>
    </source>
</evidence>
<dbReference type="PROSITE" id="PS50011">
    <property type="entry name" value="PROTEIN_KINASE_DOM"/>
    <property type="match status" value="1"/>
</dbReference>
<dbReference type="Pfam" id="PF00069">
    <property type="entry name" value="Pkinase"/>
    <property type="match status" value="1"/>
</dbReference>
<evidence type="ECO:0000256" key="3">
    <source>
        <dbReference type="ARBA" id="ARBA00022777"/>
    </source>
</evidence>
<reference evidence="8" key="1">
    <citation type="submission" date="2021-01" db="EMBL/GenBank/DDBJ databases">
        <title>Adiantum capillus-veneris genome.</title>
        <authorList>
            <person name="Fang Y."/>
            <person name="Liao Q."/>
        </authorList>
    </citation>
    <scope>NUCLEOTIDE SEQUENCE</scope>
    <source>
        <strain evidence="8">H3</strain>
        <tissue evidence="8">Leaf</tissue>
    </source>
</reference>
<dbReference type="InterPro" id="IPR001245">
    <property type="entry name" value="Ser-Thr/Tyr_kinase_cat_dom"/>
</dbReference>
<keyword evidence="2" id="KW-0547">Nucleotide-binding</keyword>
<dbReference type="AlphaFoldDB" id="A0A9D4U666"/>
<evidence type="ECO:0000313" key="8">
    <source>
        <dbReference type="EMBL" id="KAI5062314.1"/>
    </source>
</evidence>
<evidence type="ECO:0000256" key="1">
    <source>
        <dbReference type="ARBA" id="ARBA00022679"/>
    </source>
</evidence>
<dbReference type="GO" id="GO:0005524">
    <property type="term" value="F:ATP binding"/>
    <property type="evidence" value="ECO:0007669"/>
    <property type="project" value="UniProtKB-KW"/>
</dbReference>
<gene>
    <name evidence="8" type="ORF">GOP47_0022853</name>
</gene>
<sequence>MGFSCFALGAFFNQLLLRNSWRHPSSSLHRLWNRFSPCKRLLKLLKKRLNCHGKVHEMCSIQEEQGQQIKKQQKGKLLSRHRPTNAAEKSFSVRKSFGRVPSWSRFVEESVGRWSFVEESSSQEIGEIVLSASAVETDWAVDLSQLFLGHKFASGAHSRLYHGIYQNRTVAVKLIMPPCEDLQLSSQLSRQFFLEVTLLSRLQHSNIIKFVGACKRPPIYCVITEYLPGGSLKAFLHKIEPNSISISLIVRMALDVATDFGVSCLESQRNTMKGFMGTYRWMAPEMLKEELCSKKVDVYSFGIVLWELCTGLIPFGDMTPVQAAFAICQEKARPTIPDHCPKELAELMHQCWCNKPTKRPEFVEIVNTLNIFALKVVRS</sequence>
<organism evidence="8 9">
    <name type="scientific">Adiantum capillus-veneris</name>
    <name type="common">Maidenhair fern</name>
    <dbReference type="NCBI Taxonomy" id="13818"/>
    <lineage>
        <taxon>Eukaryota</taxon>
        <taxon>Viridiplantae</taxon>
        <taxon>Streptophyta</taxon>
        <taxon>Embryophyta</taxon>
        <taxon>Tracheophyta</taxon>
        <taxon>Polypodiopsida</taxon>
        <taxon>Polypodiidae</taxon>
        <taxon>Polypodiales</taxon>
        <taxon>Pteridineae</taxon>
        <taxon>Pteridaceae</taxon>
        <taxon>Vittarioideae</taxon>
        <taxon>Adiantum</taxon>
    </lineage>
</organism>
<comment type="catalytic activity">
    <reaction evidence="5">
        <text>L-threonyl-[protein] + ATP = O-phospho-L-threonyl-[protein] + ADP + H(+)</text>
        <dbReference type="Rhea" id="RHEA:46608"/>
        <dbReference type="Rhea" id="RHEA-COMP:11060"/>
        <dbReference type="Rhea" id="RHEA-COMP:11605"/>
        <dbReference type="ChEBI" id="CHEBI:15378"/>
        <dbReference type="ChEBI" id="CHEBI:30013"/>
        <dbReference type="ChEBI" id="CHEBI:30616"/>
        <dbReference type="ChEBI" id="CHEBI:61977"/>
        <dbReference type="ChEBI" id="CHEBI:456216"/>
        <dbReference type="EC" id="2.7.11.1"/>
    </reaction>
</comment>
<name>A0A9D4U666_ADICA</name>
<dbReference type="GO" id="GO:0004674">
    <property type="term" value="F:protein serine/threonine kinase activity"/>
    <property type="evidence" value="ECO:0007669"/>
    <property type="project" value="UniProtKB-EC"/>
</dbReference>
<evidence type="ECO:0000313" key="9">
    <source>
        <dbReference type="Proteomes" id="UP000886520"/>
    </source>
</evidence>
<evidence type="ECO:0000259" key="7">
    <source>
        <dbReference type="PROSITE" id="PS50011"/>
    </source>
</evidence>
<dbReference type="Gene3D" id="1.10.510.10">
    <property type="entry name" value="Transferase(Phosphotransferase) domain 1"/>
    <property type="match status" value="2"/>
</dbReference>
<feature type="domain" description="Protein kinase" evidence="7">
    <location>
        <begin position="146"/>
        <end position="373"/>
    </location>
</feature>
<dbReference type="FunFam" id="3.30.200.20:FF:000034">
    <property type="entry name" value="Kinase suppressor of Ras 1"/>
    <property type="match status" value="1"/>
</dbReference>
<evidence type="ECO:0000256" key="5">
    <source>
        <dbReference type="ARBA" id="ARBA00047899"/>
    </source>
</evidence>
<keyword evidence="9" id="KW-1185">Reference proteome</keyword>
<dbReference type="InterPro" id="IPR051681">
    <property type="entry name" value="Ser/Thr_Kinases-Pseudokinases"/>
</dbReference>
<dbReference type="SUPFAM" id="SSF56112">
    <property type="entry name" value="Protein kinase-like (PK-like)"/>
    <property type="match status" value="1"/>
</dbReference>
<evidence type="ECO:0000256" key="6">
    <source>
        <dbReference type="ARBA" id="ARBA00048679"/>
    </source>
</evidence>